<comment type="caution">
    <text evidence="3">The sequence shown here is derived from an EMBL/GenBank/DDBJ whole genome shotgun (WGS) entry which is preliminary data.</text>
</comment>
<keyword evidence="1" id="KW-0732">Signal</keyword>
<reference evidence="3 4" key="1">
    <citation type="submission" date="2021-05" db="EMBL/GenBank/DDBJ databases">
        <title>A Polyphasic approach of four new species of the genus Ohtaekwangia: Ohtaekwangia histidinii sp. nov., Ohtaekwangia cretensis sp. nov., Ohtaekwangia indiensis sp. nov., Ohtaekwangia reichenbachii sp. nov. from diverse environment.</title>
        <authorList>
            <person name="Octaviana S."/>
        </authorList>
    </citation>
    <scope>NUCLEOTIDE SEQUENCE [LARGE SCALE GENOMIC DNA]</scope>
    <source>
        <strain evidence="3 4">PWU20</strain>
    </source>
</reference>
<dbReference type="CDD" id="cd00146">
    <property type="entry name" value="PKD"/>
    <property type="match status" value="1"/>
</dbReference>
<dbReference type="SUPFAM" id="SSF49299">
    <property type="entry name" value="PKD domain"/>
    <property type="match status" value="1"/>
</dbReference>
<accession>A0ABS5VRF9</accession>
<gene>
    <name evidence="3" type="ORF">KK060_04870</name>
</gene>
<feature type="chain" id="PRO_5046189458" evidence="1">
    <location>
        <begin position="21"/>
        <end position="292"/>
    </location>
</feature>
<name>A0ABS5VRF9_9BACT</name>
<sequence length="292" mass="31123">MKLKSIITKYSIAFGISAIAIIIACQPDEFEGNGNGILSPKLDSTFTITPVIVEGKTNTYVFNVNDMTNVLGVKWDLGQGLVSTSERTDTIFYPLKGVYNLTLKLTGIGGRIFSTTQQLLIEKSDPNAINILQGPEFNTGDEAYWTQLNITPGVTFSFADGKTVVSGGNGGHAALYQPVNVTEGKKYKLDMTVSGKGAVDTWFEVYLGYDAPVQGKDYGSGGNLMGLNTWSKCGDTPFNTKLSSIACSGNIKGNALISITKTGTAYLVIKCGGKDLGEGGISIDDVELRLIP</sequence>
<protein>
    <submittedName>
        <fullName evidence="3">PKD domain-containing protein</fullName>
    </submittedName>
</protein>
<keyword evidence="4" id="KW-1185">Reference proteome</keyword>
<dbReference type="InterPro" id="IPR000601">
    <property type="entry name" value="PKD_dom"/>
</dbReference>
<dbReference type="PROSITE" id="PS51257">
    <property type="entry name" value="PROKAR_LIPOPROTEIN"/>
    <property type="match status" value="1"/>
</dbReference>
<dbReference type="RefSeq" id="WP_254152569.1">
    <property type="nucleotide sequence ID" value="NZ_JAHESD010000007.1"/>
</dbReference>
<feature type="signal peptide" evidence="1">
    <location>
        <begin position="1"/>
        <end position="20"/>
    </location>
</feature>
<dbReference type="InterPro" id="IPR035986">
    <property type="entry name" value="PKD_dom_sf"/>
</dbReference>
<evidence type="ECO:0000313" key="4">
    <source>
        <dbReference type="Proteomes" id="UP000772618"/>
    </source>
</evidence>
<dbReference type="Gene3D" id="2.60.120.260">
    <property type="entry name" value="Galactose-binding domain-like"/>
    <property type="match status" value="1"/>
</dbReference>
<dbReference type="Proteomes" id="UP000772618">
    <property type="component" value="Unassembled WGS sequence"/>
</dbReference>
<evidence type="ECO:0000313" key="3">
    <source>
        <dbReference type="EMBL" id="MBT1702601.1"/>
    </source>
</evidence>
<organism evidence="3 4">
    <name type="scientific">Chryseosolibacter indicus</name>
    <dbReference type="NCBI Taxonomy" id="2782351"/>
    <lineage>
        <taxon>Bacteria</taxon>
        <taxon>Pseudomonadati</taxon>
        <taxon>Bacteroidota</taxon>
        <taxon>Cytophagia</taxon>
        <taxon>Cytophagales</taxon>
        <taxon>Chryseotaleaceae</taxon>
        <taxon>Chryseosolibacter</taxon>
    </lineage>
</organism>
<proteinExistence type="predicted"/>
<feature type="domain" description="PKD" evidence="2">
    <location>
        <begin position="74"/>
        <end position="128"/>
    </location>
</feature>
<dbReference type="PROSITE" id="PS50093">
    <property type="entry name" value="PKD"/>
    <property type="match status" value="1"/>
</dbReference>
<evidence type="ECO:0000259" key="2">
    <source>
        <dbReference type="PROSITE" id="PS50093"/>
    </source>
</evidence>
<evidence type="ECO:0000256" key="1">
    <source>
        <dbReference type="SAM" id="SignalP"/>
    </source>
</evidence>
<dbReference type="EMBL" id="JAHESD010000007">
    <property type="protein sequence ID" value="MBT1702601.1"/>
    <property type="molecule type" value="Genomic_DNA"/>
</dbReference>